<name>A0ABR2IUZ0_9PEZI</name>
<keyword evidence="2" id="KW-1185">Reference proteome</keyword>
<dbReference type="Proteomes" id="UP001390339">
    <property type="component" value="Unassembled WGS sequence"/>
</dbReference>
<organism evidence="1 2">
    <name type="scientific">Apiospora arundinis</name>
    <dbReference type="NCBI Taxonomy" id="335852"/>
    <lineage>
        <taxon>Eukaryota</taxon>
        <taxon>Fungi</taxon>
        <taxon>Dikarya</taxon>
        <taxon>Ascomycota</taxon>
        <taxon>Pezizomycotina</taxon>
        <taxon>Sordariomycetes</taxon>
        <taxon>Xylariomycetidae</taxon>
        <taxon>Amphisphaeriales</taxon>
        <taxon>Apiosporaceae</taxon>
        <taxon>Apiospora</taxon>
    </lineage>
</organism>
<sequence length="268" mass="29539">MSSDSALPARYEIRTLGPEHFEWAKAIVSHSNLFGSPVWSVLFPGELTAVNHQVFATLDHMVEHQIASGHSLGLFDTKYQYKRPESEASGGKLWWNTADTSTDGDTLLRQMDFPLLSVALAYDGFVPFDMARIAPVGAALKGFGESLHALEVRDERDPASWKPTGPKQLLLRSATATKLDEGGKGLMKVLAHDMMRRAAGDGFRGIQIEAYHDAVKAVWANPPVPFKGEVVSSLNAWTWGMEDESGETVYMLRPSKQDCSKIYVTLKA</sequence>
<comment type="caution">
    <text evidence="1">The sequence shown here is derived from an EMBL/GenBank/DDBJ whole genome shotgun (WGS) entry which is preliminary data.</text>
</comment>
<gene>
    <name evidence="1" type="ORF">PGQ11_007033</name>
</gene>
<reference evidence="1 2" key="1">
    <citation type="journal article" date="2024" name="IMA Fungus">
        <title>Apiospora arundinis, a panoply of carbohydrate-active enzymes and secondary metabolites.</title>
        <authorList>
            <person name="Sorensen T."/>
            <person name="Petersen C."/>
            <person name="Muurmann A.T."/>
            <person name="Christiansen J.V."/>
            <person name="Brundto M.L."/>
            <person name="Overgaard C.K."/>
            <person name="Boysen A.T."/>
            <person name="Wollenberg R.D."/>
            <person name="Larsen T.O."/>
            <person name="Sorensen J.L."/>
            <person name="Nielsen K.L."/>
            <person name="Sondergaard T.E."/>
        </authorList>
    </citation>
    <scope>NUCLEOTIDE SEQUENCE [LARGE SCALE GENOMIC DNA]</scope>
    <source>
        <strain evidence="1 2">AAU 773</strain>
    </source>
</reference>
<protein>
    <submittedName>
        <fullName evidence="1">Uncharacterized protein</fullName>
    </submittedName>
</protein>
<evidence type="ECO:0000313" key="1">
    <source>
        <dbReference type="EMBL" id="KAK8868455.1"/>
    </source>
</evidence>
<evidence type="ECO:0000313" key="2">
    <source>
        <dbReference type="Proteomes" id="UP001390339"/>
    </source>
</evidence>
<proteinExistence type="predicted"/>
<dbReference type="EMBL" id="JAPCWZ010000004">
    <property type="protein sequence ID" value="KAK8868455.1"/>
    <property type="molecule type" value="Genomic_DNA"/>
</dbReference>
<accession>A0ABR2IUZ0</accession>